<dbReference type="EMBL" id="SRXU01000001">
    <property type="protein sequence ID" value="TGX46337.1"/>
    <property type="molecule type" value="Genomic_DNA"/>
</dbReference>
<keyword evidence="1" id="KW-0812">Transmembrane</keyword>
<dbReference type="RefSeq" id="WP_135982949.1">
    <property type="nucleotide sequence ID" value="NZ_JAASQM010000001.1"/>
</dbReference>
<protein>
    <submittedName>
        <fullName evidence="2">Uncharacterized protein</fullName>
    </submittedName>
</protein>
<evidence type="ECO:0000256" key="1">
    <source>
        <dbReference type="SAM" id="Phobius"/>
    </source>
</evidence>
<name>A0A4S1WVB2_9SPHN</name>
<feature type="transmembrane region" description="Helical" evidence="1">
    <location>
        <begin position="44"/>
        <end position="69"/>
    </location>
</feature>
<dbReference type="AlphaFoldDB" id="A0A4S1WVB2"/>
<keyword evidence="1" id="KW-0472">Membrane</keyword>
<feature type="transmembrane region" description="Helical" evidence="1">
    <location>
        <begin position="7"/>
        <end position="32"/>
    </location>
</feature>
<dbReference type="Proteomes" id="UP000309848">
    <property type="component" value="Unassembled WGS sequence"/>
</dbReference>
<accession>A0A4S1WVB2</accession>
<organism evidence="2 3">
    <name type="scientific">Sphingomonas naasensis</name>
    <dbReference type="NCBI Taxonomy" id="1344951"/>
    <lineage>
        <taxon>Bacteria</taxon>
        <taxon>Pseudomonadati</taxon>
        <taxon>Pseudomonadota</taxon>
        <taxon>Alphaproteobacteria</taxon>
        <taxon>Sphingomonadales</taxon>
        <taxon>Sphingomonadaceae</taxon>
        <taxon>Sphingomonas</taxon>
    </lineage>
</organism>
<evidence type="ECO:0000313" key="2">
    <source>
        <dbReference type="EMBL" id="TGX46337.1"/>
    </source>
</evidence>
<sequence>MSVKTAALLLIIGIAVNITMVVTSSVMTLAAWQGALSGWEWRLAAGPILTAIGLVSLQGPLLLLAIALYRRRDEH</sequence>
<evidence type="ECO:0000313" key="3">
    <source>
        <dbReference type="Proteomes" id="UP000309848"/>
    </source>
</evidence>
<reference evidence="2 3" key="1">
    <citation type="submission" date="2019-04" db="EMBL/GenBank/DDBJ databases">
        <title>Sphingomonas psychrotolerans sp. nov., isolated from soil in the Tianshan Mountains, Xinjiang, China.</title>
        <authorList>
            <person name="Luo Y."/>
            <person name="Sheng H."/>
        </authorList>
    </citation>
    <scope>NUCLEOTIDE SEQUENCE [LARGE SCALE GENOMIC DNA]</scope>
    <source>
        <strain evidence="2 3">KIS18-15</strain>
    </source>
</reference>
<gene>
    <name evidence="2" type="ORF">E5A74_04075</name>
</gene>
<proteinExistence type="predicted"/>
<keyword evidence="3" id="KW-1185">Reference proteome</keyword>
<comment type="caution">
    <text evidence="2">The sequence shown here is derived from an EMBL/GenBank/DDBJ whole genome shotgun (WGS) entry which is preliminary data.</text>
</comment>
<keyword evidence="1" id="KW-1133">Transmembrane helix</keyword>